<dbReference type="InParanoid" id="A0A1Z5K031"/>
<protein>
    <submittedName>
        <fullName evidence="1">Uncharacterized protein</fullName>
    </submittedName>
</protein>
<name>A0A1Z5K031_FISSO</name>
<dbReference type="EMBL" id="BDSP01000137">
    <property type="protein sequence ID" value="GAX19660.1"/>
    <property type="molecule type" value="Genomic_DNA"/>
</dbReference>
<dbReference type="AlphaFoldDB" id="A0A1Z5K031"/>
<evidence type="ECO:0000313" key="1">
    <source>
        <dbReference type="EMBL" id="GAX19660.1"/>
    </source>
</evidence>
<reference evidence="1 2" key="1">
    <citation type="journal article" date="2015" name="Plant Cell">
        <title>Oil accumulation by the oleaginous diatom Fistulifera solaris as revealed by the genome and transcriptome.</title>
        <authorList>
            <person name="Tanaka T."/>
            <person name="Maeda Y."/>
            <person name="Veluchamy A."/>
            <person name="Tanaka M."/>
            <person name="Abida H."/>
            <person name="Marechal E."/>
            <person name="Bowler C."/>
            <person name="Muto M."/>
            <person name="Sunaga Y."/>
            <person name="Tanaka M."/>
            <person name="Yoshino T."/>
            <person name="Taniguchi T."/>
            <person name="Fukuda Y."/>
            <person name="Nemoto M."/>
            <person name="Matsumoto M."/>
            <person name="Wong P.S."/>
            <person name="Aburatani S."/>
            <person name="Fujibuchi W."/>
        </authorList>
    </citation>
    <scope>NUCLEOTIDE SEQUENCE [LARGE SCALE GENOMIC DNA]</scope>
    <source>
        <strain evidence="1 2">JPCC DA0580</strain>
    </source>
</reference>
<keyword evidence="2" id="KW-1185">Reference proteome</keyword>
<dbReference type="OrthoDB" id="423854at2759"/>
<organism evidence="1 2">
    <name type="scientific">Fistulifera solaris</name>
    <name type="common">Oleaginous diatom</name>
    <dbReference type="NCBI Taxonomy" id="1519565"/>
    <lineage>
        <taxon>Eukaryota</taxon>
        <taxon>Sar</taxon>
        <taxon>Stramenopiles</taxon>
        <taxon>Ochrophyta</taxon>
        <taxon>Bacillariophyta</taxon>
        <taxon>Bacillariophyceae</taxon>
        <taxon>Bacillariophycidae</taxon>
        <taxon>Naviculales</taxon>
        <taxon>Naviculaceae</taxon>
        <taxon>Fistulifera</taxon>
    </lineage>
</organism>
<sequence>MKGILGGFLLCFLAWNYYMGVRFIRPPILQARNALRKYPPHRYYHLNSLPRSQQPSFLTTETEYIYGEWPIVLPLRAPNASQRQRNEHGPFKVAVDQSSWLSHENDALPFADGTNPSIISVDRLKGWDALPSLLQQFPQTRFLATACMTNSQCAWKDSPTEIQQYQISTQTQPDTIRTVLLLLDESFRTLTQATIYLERDSSWGRKLRQPSSSLFVPALDDARLFRHNQQLFVSYREGPGFGYETQVLNPIHLKFTASQEWSAHIRASETSSFCCGRNMALMRGESEEQLRALTWVDPVTIIDIDTTPGATNKKRRKLAEHKSHIHGTNGFMVEIPSSSEGEEEVTFLGVAHFHRPNDRKENPYARFGHHYTHAFYTVRNDQLVGLSPEFVLPSKYDADDGEVIQFLSGLEYDALRNEVVIAYGINDCEAAIEVVNLQVILQFLRTVSDGQQVVDFMMPLKS</sequence>
<proteinExistence type="predicted"/>
<evidence type="ECO:0000313" key="2">
    <source>
        <dbReference type="Proteomes" id="UP000198406"/>
    </source>
</evidence>
<accession>A0A1Z5K031</accession>
<gene>
    <name evidence="1" type="ORF">FisN_19Hh244</name>
</gene>
<comment type="caution">
    <text evidence="1">The sequence shown here is derived from an EMBL/GenBank/DDBJ whole genome shotgun (WGS) entry which is preliminary data.</text>
</comment>
<dbReference type="Proteomes" id="UP000198406">
    <property type="component" value="Unassembled WGS sequence"/>
</dbReference>